<dbReference type="EMBL" id="JBBPEH010000001">
    <property type="protein sequence ID" value="KAK7545056.1"/>
    <property type="molecule type" value="Genomic_DNA"/>
</dbReference>
<feature type="chain" id="PRO_5045556580" description="Long chronological lifespan protein 2" evidence="5">
    <location>
        <begin position="21"/>
        <end position="126"/>
    </location>
</feature>
<comment type="similarity">
    <text evidence="2">Belongs to the LCL2 family.</text>
</comment>
<dbReference type="PANTHER" id="PTHR38425">
    <property type="entry name" value="LONG CHRONOLOGICAL LIFESPAN PROTEIN 2"/>
    <property type="match status" value="1"/>
</dbReference>
<evidence type="ECO:0000256" key="5">
    <source>
        <dbReference type="SAM" id="SignalP"/>
    </source>
</evidence>
<dbReference type="PANTHER" id="PTHR38425:SF1">
    <property type="entry name" value="LONG CHRONOLOGICAL LIFESPAN PROTEIN 2"/>
    <property type="match status" value="1"/>
</dbReference>
<organism evidence="6 7">
    <name type="scientific">Phyllosticta citribraziliensis</name>
    <dbReference type="NCBI Taxonomy" id="989973"/>
    <lineage>
        <taxon>Eukaryota</taxon>
        <taxon>Fungi</taxon>
        <taxon>Dikarya</taxon>
        <taxon>Ascomycota</taxon>
        <taxon>Pezizomycotina</taxon>
        <taxon>Dothideomycetes</taxon>
        <taxon>Dothideomycetes incertae sedis</taxon>
        <taxon>Botryosphaeriales</taxon>
        <taxon>Phyllostictaceae</taxon>
        <taxon>Phyllosticta</taxon>
    </lineage>
</organism>
<keyword evidence="7" id="KW-1185">Reference proteome</keyword>
<dbReference type="Proteomes" id="UP001360953">
    <property type="component" value="Unassembled WGS sequence"/>
</dbReference>
<dbReference type="GeneID" id="92031839"/>
<evidence type="ECO:0000313" key="7">
    <source>
        <dbReference type="Proteomes" id="UP001360953"/>
    </source>
</evidence>
<evidence type="ECO:0000313" key="6">
    <source>
        <dbReference type="EMBL" id="KAK7545056.1"/>
    </source>
</evidence>
<evidence type="ECO:0000256" key="1">
    <source>
        <dbReference type="ARBA" id="ARBA00002208"/>
    </source>
</evidence>
<evidence type="ECO:0000256" key="4">
    <source>
        <dbReference type="ARBA" id="ARBA00022729"/>
    </source>
</evidence>
<dbReference type="InterPro" id="IPR034543">
    <property type="entry name" value="LCL2"/>
</dbReference>
<gene>
    <name evidence="6" type="ORF">J3D65DRAFT_611631</name>
</gene>
<comment type="caution">
    <text evidence="6">The sequence shown here is derived from an EMBL/GenBank/DDBJ whole genome shotgun (WGS) entry which is preliminary data.</text>
</comment>
<keyword evidence="4 5" id="KW-0732">Signal</keyword>
<evidence type="ECO:0000256" key="3">
    <source>
        <dbReference type="ARBA" id="ARBA00018534"/>
    </source>
</evidence>
<feature type="signal peptide" evidence="5">
    <location>
        <begin position="1"/>
        <end position="20"/>
    </location>
</feature>
<dbReference type="CDD" id="cd23996">
    <property type="entry name" value="LCL2-like"/>
    <property type="match status" value="1"/>
</dbReference>
<reference evidence="6 7" key="1">
    <citation type="submission" date="2024-04" db="EMBL/GenBank/DDBJ databases">
        <title>Phyllosticta paracitricarpa is synonymous to the EU quarantine fungus P. citricarpa based on phylogenomic analyses.</title>
        <authorList>
            <consortium name="Lawrence Berkeley National Laboratory"/>
            <person name="Van ingen-buijs V.A."/>
            <person name="Van westerhoven A.C."/>
            <person name="Haridas S."/>
            <person name="Skiadas P."/>
            <person name="Martin F."/>
            <person name="Groenewald J.Z."/>
            <person name="Crous P.W."/>
            <person name="Seidl M.F."/>
        </authorList>
    </citation>
    <scope>NUCLEOTIDE SEQUENCE [LARGE SCALE GENOMIC DNA]</scope>
    <source>
        <strain evidence="6 7">CPC 17464</strain>
    </source>
</reference>
<sequence>MPTPMQLAILVLSLALSASAQFQFFEQMFGGGGGGGHHAQHHHQQAQNVPSDSGWYQQQYEGAHCDKYLCPGTLACVHFPHHCPCAFPAVEDKVELGDGIAICASKGGFKEGEALRKIELARKGLL</sequence>
<dbReference type="RefSeq" id="XP_066660291.1">
    <property type="nucleotide sequence ID" value="XM_066798933.1"/>
</dbReference>
<proteinExistence type="inferred from homology"/>
<evidence type="ECO:0000256" key="2">
    <source>
        <dbReference type="ARBA" id="ARBA00010545"/>
    </source>
</evidence>
<accession>A0ABR1MCX3</accession>
<name>A0ABR1MCX3_9PEZI</name>
<protein>
    <recommendedName>
        <fullName evidence="3">Long chronological lifespan protein 2</fullName>
    </recommendedName>
</protein>
<comment type="function">
    <text evidence="1">Probable component of the endoplasmic reticulum-associated degradation (ERAD) pathway.</text>
</comment>